<name>A0A3D9UX94_9MICO</name>
<comment type="caution">
    <text evidence="3">The sequence shown here is derived from an EMBL/GenBank/DDBJ whole genome shotgun (WGS) entry which is preliminary data.</text>
</comment>
<dbReference type="Proteomes" id="UP000256253">
    <property type="component" value="Unassembled WGS sequence"/>
</dbReference>
<dbReference type="GO" id="GO:0004540">
    <property type="term" value="F:RNA nuclease activity"/>
    <property type="evidence" value="ECO:0007669"/>
    <property type="project" value="InterPro"/>
</dbReference>
<keyword evidence="4" id="KW-1185">Reference proteome</keyword>
<dbReference type="Gene3D" id="3.40.50.1010">
    <property type="entry name" value="5'-nuclease"/>
    <property type="match status" value="1"/>
</dbReference>
<sequence>MSRSYCALYVDAGYLLAATATRVSGSSLRAGVIVDHQRLIEKLIQQVEEASNLPLLRVNWYDSGGRPGGNPDEQQEKIGMLPRVKLRLGRLSYGGEQKGVDLRIGLDLATHSRNRIVDIVYLLSGDDDLTEAVEEAQHLGAQVIVFAVPDKDGKPNGVSKHLWREADDVQLVDAALIDDTVFVRQAPTPPTPATNAAEAAETGAAQGAPAPSTVAPKPATPVPAGPAALPSPANMPAKRIDRPAPTHLPFDLDKVDPALLVDADEEHAIGAVASAVARTWMRTASPSEREHLLHRKPSIPPELDRALLVDLSTRLGAYEISEPVRFRLRTRFWEAAETAAHE</sequence>
<evidence type="ECO:0000259" key="2">
    <source>
        <dbReference type="Pfam" id="PF01936"/>
    </source>
</evidence>
<dbReference type="Pfam" id="PF01936">
    <property type="entry name" value="NYN"/>
    <property type="match status" value="1"/>
</dbReference>
<reference evidence="3 4" key="1">
    <citation type="submission" date="2018-08" db="EMBL/GenBank/DDBJ databases">
        <title>Sequencing the genomes of 1000 actinobacteria strains.</title>
        <authorList>
            <person name="Klenk H.-P."/>
        </authorList>
    </citation>
    <scope>NUCLEOTIDE SEQUENCE [LARGE SCALE GENOMIC DNA]</scope>
    <source>
        <strain evidence="3 4">DSM 22967</strain>
    </source>
</reference>
<dbReference type="AlphaFoldDB" id="A0A3D9UX94"/>
<evidence type="ECO:0000313" key="3">
    <source>
        <dbReference type="EMBL" id="REF29421.1"/>
    </source>
</evidence>
<feature type="compositionally biased region" description="Low complexity" evidence="1">
    <location>
        <begin position="193"/>
        <end position="217"/>
    </location>
</feature>
<dbReference type="InterPro" id="IPR021139">
    <property type="entry name" value="NYN"/>
</dbReference>
<accession>A0A3D9UX94</accession>
<protein>
    <submittedName>
        <fullName evidence="3">Uncharacterized LabA/DUF88 family protein</fullName>
    </submittedName>
</protein>
<feature type="domain" description="NYN" evidence="2">
    <location>
        <begin position="38"/>
        <end position="168"/>
    </location>
</feature>
<proteinExistence type="predicted"/>
<dbReference type="OrthoDB" id="9800236at2"/>
<feature type="compositionally biased region" description="Basic and acidic residues" evidence="1">
    <location>
        <begin position="238"/>
        <end position="248"/>
    </location>
</feature>
<evidence type="ECO:0000256" key="1">
    <source>
        <dbReference type="SAM" id="MobiDB-lite"/>
    </source>
</evidence>
<organism evidence="3 4">
    <name type="scientific">Calidifontibacter indicus</name>
    <dbReference type="NCBI Taxonomy" id="419650"/>
    <lineage>
        <taxon>Bacteria</taxon>
        <taxon>Bacillati</taxon>
        <taxon>Actinomycetota</taxon>
        <taxon>Actinomycetes</taxon>
        <taxon>Micrococcales</taxon>
        <taxon>Dermacoccaceae</taxon>
        <taxon>Calidifontibacter</taxon>
    </lineage>
</organism>
<dbReference type="EMBL" id="QTUA01000001">
    <property type="protein sequence ID" value="REF29421.1"/>
    <property type="molecule type" value="Genomic_DNA"/>
</dbReference>
<dbReference type="RefSeq" id="WP_115921540.1">
    <property type="nucleotide sequence ID" value="NZ_QTUA01000001.1"/>
</dbReference>
<evidence type="ECO:0000313" key="4">
    <source>
        <dbReference type="Proteomes" id="UP000256253"/>
    </source>
</evidence>
<gene>
    <name evidence="3" type="ORF">DFJ65_0367</name>
</gene>
<feature type="region of interest" description="Disordered" evidence="1">
    <location>
        <begin position="185"/>
        <end position="248"/>
    </location>
</feature>